<sequence length="61" mass="7142">MILSKLDLLQGVTQKNHLRHYTPVSKFQLCHHATSVLDLSSSESEPFLLRKREPSHEIWKM</sequence>
<gene>
    <name evidence="1" type="ORF">N0V91_007232</name>
</gene>
<dbReference type="Proteomes" id="UP001140510">
    <property type="component" value="Unassembled WGS sequence"/>
</dbReference>
<keyword evidence="2" id="KW-1185">Reference proteome</keyword>
<dbReference type="EMBL" id="JAPEVA010000062">
    <property type="protein sequence ID" value="KAJ4402367.1"/>
    <property type="molecule type" value="Genomic_DNA"/>
</dbReference>
<comment type="caution">
    <text evidence="1">The sequence shown here is derived from an EMBL/GenBank/DDBJ whole genome shotgun (WGS) entry which is preliminary data.</text>
</comment>
<proteinExistence type="predicted"/>
<reference evidence="1" key="1">
    <citation type="submission" date="2022-10" db="EMBL/GenBank/DDBJ databases">
        <title>Tapping the CABI collections for fungal endophytes: first genome assemblies for Collariella, Neodidymelliopsis, Ascochyta clinopodiicola, Didymella pomorum, Didymosphaeria variabile, Neocosmospora piperis and Neocucurbitaria cava.</title>
        <authorList>
            <person name="Hill R."/>
        </authorList>
    </citation>
    <scope>NUCLEOTIDE SEQUENCE</scope>
    <source>
        <strain evidence="1">IMI 355091</strain>
    </source>
</reference>
<name>A0A9W8ZDL4_9PLEO</name>
<dbReference type="AlphaFoldDB" id="A0A9W8ZDL4"/>
<organism evidence="1 2">
    <name type="scientific">Didymella pomorum</name>
    <dbReference type="NCBI Taxonomy" id="749634"/>
    <lineage>
        <taxon>Eukaryota</taxon>
        <taxon>Fungi</taxon>
        <taxon>Dikarya</taxon>
        <taxon>Ascomycota</taxon>
        <taxon>Pezizomycotina</taxon>
        <taxon>Dothideomycetes</taxon>
        <taxon>Pleosporomycetidae</taxon>
        <taxon>Pleosporales</taxon>
        <taxon>Pleosporineae</taxon>
        <taxon>Didymellaceae</taxon>
        <taxon>Didymella</taxon>
    </lineage>
</organism>
<accession>A0A9W8ZDL4</accession>
<protein>
    <submittedName>
        <fullName evidence="1">Uncharacterized protein</fullName>
    </submittedName>
</protein>
<evidence type="ECO:0000313" key="2">
    <source>
        <dbReference type="Proteomes" id="UP001140510"/>
    </source>
</evidence>
<evidence type="ECO:0000313" key="1">
    <source>
        <dbReference type="EMBL" id="KAJ4402367.1"/>
    </source>
</evidence>